<dbReference type="AlphaFoldDB" id="A0AAV8U3Q9"/>
<sequence length="243" mass="27701">MEKQSKSKNKFLKLLPRAATAVNFQNPPFSPGRDKFRCNQHGCKGFSGPIIKMIPDEVRTKPKNGGEFETQEPTSPKVSCIGQIKHKKKMNKAKRAEEKNRGASRPDELKKQTSRIRRLFSRSTTKDRRKSDASKDEKVRVPERGPPGLGQIRRFASSRDTFANFDWTAQIAPVDLDHREYPFSDDDIRDSDREEEEEEEIIIPFSAPMAIGGGASKPRKEINLWKRRTTNPPIPLRLNSSEA</sequence>
<proteinExistence type="predicted"/>
<evidence type="ECO:0000256" key="1">
    <source>
        <dbReference type="SAM" id="MobiDB-lite"/>
    </source>
</evidence>
<organism evidence="2 3">
    <name type="scientific">Erythroxylum novogranatense</name>
    <dbReference type="NCBI Taxonomy" id="1862640"/>
    <lineage>
        <taxon>Eukaryota</taxon>
        <taxon>Viridiplantae</taxon>
        <taxon>Streptophyta</taxon>
        <taxon>Embryophyta</taxon>
        <taxon>Tracheophyta</taxon>
        <taxon>Spermatophyta</taxon>
        <taxon>Magnoliopsida</taxon>
        <taxon>eudicotyledons</taxon>
        <taxon>Gunneridae</taxon>
        <taxon>Pentapetalae</taxon>
        <taxon>rosids</taxon>
        <taxon>fabids</taxon>
        <taxon>Malpighiales</taxon>
        <taxon>Erythroxylaceae</taxon>
        <taxon>Erythroxylum</taxon>
    </lineage>
</organism>
<feature type="region of interest" description="Disordered" evidence="1">
    <location>
        <begin position="178"/>
        <end position="243"/>
    </location>
</feature>
<protein>
    <recommendedName>
        <fullName evidence="4">Syringolide-induced protein 14-1-1</fullName>
    </recommendedName>
</protein>
<comment type="caution">
    <text evidence="2">The sequence shown here is derived from an EMBL/GenBank/DDBJ whole genome shotgun (WGS) entry which is preliminary data.</text>
</comment>
<dbReference type="PANTHER" id="PTHR34779:SF1">
    <property type="entry name" value="OS09G0542900 PROTEIN"/>
    <property type="match status" value="1"/>
</dbReference>
<feature type="compositionally biased region" description="Basic and acidic residues" evidence="1">
    <location>
        <begin position="94"/>
        <end position="111"/>
    </location>
</feature>
<feature type="region of interest" description="Disordered" evidence="1">
    <location>
        <begin position="58"/>
        <end position="151"/>
    </location>
</feature>
<feature type="compositionally biased region" description="Basic residues" evidence="1">
    <location>
        <begin position="84"/>
        <end position="93"/>
    </location>
</feature>
<dbReference type="EMBL" id="JAIWQS010000002">
    <property type="protein sequence ID" value="KAJ8772650.1"/>
    <property type="molecule type" value="Genomic_DNA"/>
</dbReference>
<dbReference type="PANTHER" id="PTHR34779">
    <property type="entry name" value="OS09G0542900 PROTEIN"/>
    <property type="match status" value="1"/>
</dbReference>
<keyword evidence="3" id="KW-1185">Reference proteome</keyword>
<accession>A0AAV8U3Q9</accession>
<gene>
    <name evidence="2" type="ORF">K2173_027827</name>
</gene>
<evidence type="ECO:0008006" key="4">
    <source>
        <dbReference type="Google" id="ProtNLM"/>
    </source>
</evidence>
<dbReference type="Proteomes" id="UP001159364">
    <property type="component" value="Linkage Group LG02"/>
</dbReference>
<feature type="compositionally biased region" description="Acidic residues" evidence="1">
    <location>
        <begin position="183"/>
        <end position="201"/>
    </location>
</feature>
<reference evidence="2 3" key="1">
    <citation type="submission" date="2021-09" db="EMBL/GenBank/DDBJ databases">
        <title>Genomic insights and catalytic innovation underlie evolution of tropane alkaloids biosynthesis.</title>
        <authorList>
            <person name="Wang Y.-J."/>
            <person name="Tian T."/>
            <person name="Huang J.-P."/>
            <person name="Huang S.-X."/>
        </authorList>
    </citation>
    <scope>NUCLEOTIDE SEQUENCE [LARGE SCALE GENOMIC DNA]</scope>
    <source>
        <strain evidence="2">KIB-2018</strain>
        <tissue evidence="2">Leaf</tissue>
    </source>
</reference>
<feature type="compositionally biased region" description="Basic and acidic residues" evidence="1">
    <location>
        <begin position="124"/>
        <end position="143"/>
    </location>
</feature>
<evidence type="ECO:0000313" key="3">
    <source>
        <dbReference type="Proteomes" id="UP001159364"/>
    </source>
</evidence>
<evidence type="ECO:0000313" key="2">
    <source>
        <dbReference type="EMBL" id="KAJ8772650.1"/>
    </source>
</evidence>
<name>A0AAV8U3Q9_9ROSI</name>
<dbReference type="InterPro" id="IPR038796">
    <property type="entry name" value="At1g76070-like"/>
</dbReference>